<evidence type="ECO:0000313" key="5">
    <source>
        <dbReference type="EMBL" id="PSB26267.1"/>
    </source>
</evidence>
<keyword evidence="2" id="KW-0479">Metal-binding</keyword>
<dbReference type="Gene3D" id="2.170.150.70">
    <property type="match status" value="1"/>
</dbReference>
<reference evidence="5 6" key="2">
    <citation type="submission" date="2018-03" db="EMBL/GenBank/DDBJ databases">
        <title>The ancient ancestry and fast evolution of plastids.</title>
        <authorList>
            <person name="Moore K.R."/>
            <person name="Magnabosco C."/>
            <person name="Momper L."/>
            <person name="Gold D.A."/>
            <person name="Bosak T."/>
            <person name="Fournier G.P."/>
        </authorList>
    </citation>
    <scope>NUCLEOTIDE SEQUENCE [LARGE SCALE GENOMIC DNA]</scope>
    <source>
        <strain evidence="5 6">ULC18</strain>
    </source>
</reference>
<comment type="caution">
    <text evidence="5">The sequence shown here is derived from an EMBL/GenBank/DDBJ whole genome shotgun (WGS) entry which is preliminary data.</text>
</comment>
<protein>
    <submittedName>
        <fullName evidence="5">Aldehyde-activating protein</fullName>
    </submittedName>
</protein>
<dbReference type="RefSeq" id="WP_106258110.1">
    <property type="nucleotide sequence ID" value="NZ_CAWNSW010000044.1"/>
</dbReference>
<dbReference type="InterPro" id="IPR006913">
    <property type="entry name" value="CENP-V/GFA"/>
</dbReference>
<dbReference type="InterPro" id="IPR011057">
    <property type="entry name" value="Mss4-like_sf"/>
</dbReference>
<dbReference type="PROSITE" id="PS51891">
    <property type="entry name" value="CENP_V_GFA"/>
    <property type="match status" value="1"/>
</dbReference>
<gene>
    <name evidence="5" type="ORF">C7B82_20330</name>
</gene>
<accession>A0A2T1E0K3</accession>
<organism evidence="5 6">
    <name type="scientific">Stenomitos frigidus ULC18</name>
    <dbReference type="NCBI Taxonomy" id="2107698"/>
    <lineage>
        <taxon>Bacteria</taxon>
        <taxon>Bacillati</taxon>
        <taxon>Cyanobacteriota</taxon>
        <taxon>Cyanophyceae</taxon>
        <taxon>Leptolyngbyales</taxon>
        <taxon>Leptolyngbyaceae</taxon>
        <taxon>Stenomitos</taxon>
    </lineage>
</organism>
<evidence type="ECO:0000313" key="6">
    <source>
        <dbReference type="Proteomes" id="UP000239576"/>
    </source>
</evidence>
<dbReference type="Proteomes" id="UP000239576">
    <property type="component" value="Unassembled WGS sequence"/>
</dbReference>
<dbReference type="PANTHER" id="PTHR28620:SF1">
    <property type="entry name" value="CENP-V_GFA DOMAIN-CONTAINING PROTEIN"/>
    <property type="match status" value="1"/>
</dbReference>
<dbReference type="InterPro" id="IPR052355">
    <property type="entry name" value="CENP-V-like"/>
</dbReference>
<keyword evidence="3" id="KW-0862">Zinc</keyword>
<feature type="domain" description="CENP-V/GFA" evidence="4">
    <location>
        <begin position="5"/>
        <end position="125"/>
    </location>
</feature>
<keyword evidence="6" id="KW-1185">Reference proteome</keyword>
<dbReference type="Pfam" id="PF04828">
    <property type="entry name" value="GFA"/>
    <property type="match status" value="1"/>
</dbReference>
<dbReference type="GO" id="GO:0046872">
    <property type="term" value="F:metal ion binding"/>
    <property type="evidence" value="ECO:0007669"/>
    <property type="project" value="UniProtKB-KW"/>
</dbReference>
<sequence length="134" mass="14828">MNKTYKGSCHCGKVVFEADIDLSEGTGKCNCSICTKTRSWGAIVKPNAFRLLAGESELTDYQFGTKSIHKLFCKHCGVRSFERGYLEVIGGDYIGVNLACLDNVSPEELINAPIKYSDGRNDTWQSTPAETRHL</sequence>
<dbReference type="PANTHER" id="PTHR28620">
    <property type="entry name" value="CENTROMERE PROTEIN V"/>
    <property type="match status" value="1"/>
</dbReference>
<dbReference type="EMBL" id="PVWK01000110">
    <property type="protein sequence ID" value="PSB26267.1"/>
    <property type="molecule type" value="Genomic_DNA"/>
</dbReference>
<name>A0A2T1E0K3_9CYAN</name>
<evidence type="ECO:0000256" key="1">
    <source>
        <dbReference type="ARBA" id="ARBA00005495"/>
    </source>
</evidence>
<comment type="similarity">
    <text evidence="1">Belongs to the Gfa family.</text>
</comment>
<dbReference type="AlphaFoldDB" id="A0A2T1E0K3"/>
<dbReference type="GO" id="GO:0016846">
    <property type="term" value="F:carbon-sulfur lyase activity"/>
    <property type="evidence" value="ECO:0007669"/>
    <property type="project" value="InterPro"/>
</dbReference>
<dbReference type="OrthoDB" id="530006at2"/>
<reference evidence="6" key="1">
    <citation type="submission" date="2018-02" db="EMBL/GenBank/DDBJ databases">
        <authorList>
            <person name="Moore K."/>
            <person name="Momper L."/>
        </authorList>
    </citation>
    <scope>NUCLEOTIDE SEQUENCE [LARGE SCALE GENOMIC DNA]</scope>
    <source>
        <strain evidence="6">ULC18</strain>
    </source>
</reference>
<evidence type="ECO:0000256" key="3">
    <source>
        <dbReference type="ARBA" id="ARBA00022833"/>
    </source>
</evidence>
<proteinExistence type="inferred from homology"/>
<dbReference type="SUPFAM" id="SSF51316">
    <property type="entry name" value="Mss4-like"/>
    <property type="match status" value="1"/>
</dbReference>
<evidence type="ECO:0000256" key="2">
    <source>
        <dbReference type="ARBA" id="ARBA00022723"/>
    </source>
</evidence>
<evidence type="ECO:0000259" key="4">
    <source>
        <dbReference type="PROSITE" id="PS51891"/>
    </source>
</evidence>